<feature type="non-terminal residue" evidence="2">
    <location>
        <position position="1"/>
    </location>
</feature>
<proteinExistence type="predicted"/>
<sequence length="119" mass="14000">RKHAELLRRNQMKPEAEDTKKQKHNTDETEEPKVCRGNRSELHRMQNYSTSYLNSTKTWKQQIVKLLRLHRELDPSEKYPPPESFCSERRNVNEDPSLGNPSSERSRDPNCTETLSFSA</sequence>
<reference evidence="2" key="2">
    <citation type="submission" date="2016-06" db="EMBL/GenBank/DDBJ databases">
        <title>The genome of a short-lived fish provides insights into sex chromosome evolution and the genetic control of aging.</title>
        <authorList>
            <person name="Reichwald K."/>
            <person name="Felder M."/>
            <person name="Petzold A."/>
            <person name="Koch P."/>
            <person name="Groth M."/>
            <person name="Platzer M."/>
        </authorList>
    </citation>
    <scope>NUCLEOTIDE SEQUENCE</scope>
    <source>
        <tissue evidence="2">Brain</tissue>
    </source>
</reference>
<feature type="region of interest" description="Disordered" evidence="1">
    <location>
        <begin position="71"/>
        <end position="119"/>
    </location>
</feature>
<evidence type="ECO:0000313" key="2">
    <source>
        <dbReference type="EMBL" id="SBR29508.1"/>
    </source>
</evidence>
<dbReference type="AlphaFoldDB" id="A0A1A8KAX5"/>
<reference evidence="2" key="1">
    <citation type="submission" date="2016-05" db="EMBL/GenBank/DDBJ databases">
        <authorList>
            <person name="Lavstsen T."/>
            <person name="Jespersen J.S."/>
        </authorList>
    </citation>
    <scope>NUCLEOTIDE SEQUENCE</scope>
    <source>
        <tissue evidence="2">Brain</tissue>
    </source>
</reference>
<evidence type="ECO:0000256" key="1">
    <source>
        <dbReference type="SAM" id="MobiDB-lite"/>
    </source>
</evidence>
<gene>
    <name evidence="2" type="primary">Nfu_g_1_020432</name>
</gene>
<name>A0A1A8KAX5_NOTKU</name>
<accession>A0A1A8KAX5</accession>
<protein>
    <submittedName>
        <fullName evidence="2">Zisupton</fullName>
    </submittedName>
</protein>
<feature type="region of interest" description="Disordered" evidence="1">
    <location>
        <begin position="1"/>
        <end position="34"/>
    </location>
</feature>
<organism evidence="2">
    <name type="scientific">Nothobranchius kuhntae</name>
    <name type="common">Beira killifish</name>
    <dbReference type="NCBI Taxonomy" id="321403"/>
    <lineage>
        <taxon>Eukaryota</taxon>
        <taxon>Metazoa</taxon>
        <taxon>Chordata</taxon>
        <taxon>Craniata</taxon>
        <taxon>Vertebrata</taxon>
        <taxon>Euteleostomi</taxon>
        <taxon>Actinopterygii</taxon>
        <taxon>Neopterygii</taxon>
        <taxon>Teleostei</taxon>
        <taxon>Neoteleostei</taxon>
        <taxon>Acanthomorphata</taxon>
        <taxon>Ovalentaria</taxon>
        <taxon>Atherinomorphae</taxon>
        <taxon>Cyprinodontiformes</taxon>
        <taxon>Nothobranchiidae</taxon>
        <taxon>Nothobranchius</taxon>
    </lineage>
</organism>
<dbReference type="EMBL" id="HAEE01009458">
    <property type="protein sequence ID" value="SBR29508.1"/>
    <property type="molecule type" value="Transcribed_RNA"/>
</dbReference>